<evidence type="ECO:0000313" key="2">
    <source>
        <dbReference type="EMBL" id="PBK71783.1"/>
    </source>
</evidence>
<dbReference type="AlphaFoldDB" id="A0A2H3C6N3"/>
<sequence>MSDVLAEYHNFADVFSDSLSKNLLEHRPYNLKIKLQEGTSPGSFSLDMSNTLLSSKHMFALGSEDELQDSDPNNHYSPDAQEDNKGSDNFCDPGCLDDIEAELNEPPSASEDESCSNFGGEQSARPASVNTSEEPRWSAINDIKISQKFIWELQNVTSKDYEANFNHNLQNPPTEQLTIENPYHRLSLDIFLAVYNASEDAYASVCSSIIRCFPEIKLLSFYQVKRLVEMMSSIVPIMKDIAVHTVLNPITSLKHHLFQDSNVI</sequence>
<proteinExistence type="predicted"/>
<evidence type="ECO:0000313" key="3">
    <source>
        <dbReference type="Proteomes" id="UP000218334"/>
    </source>
</evidence>
<dbReference type="Proteomes" id="UP000218334">
    <property type="component" value="Unassembled WGS sequence"/>
</dbReference>
<evidence type="ECO:0000256" key="1">
    <source>
        <dbReference type="SAM" id="MobiDB-lite"/>
    </source>
</evidence>
<feature type="region of interest" description="Disordered" evidence="1">
    <location>
        <begin position="65"/>
        <end position="133"/>
    </location>
</feature>
<gene>
    <name evidence="2" type="ORF">ARMSODRAFT_1016777</name>
</gene>
<dbReference type="EMBL" id="KZ293423">
    <property type="protein sequence ID" value="PBK71783.1"/>
    <property type="molecule type" value="Genomic_DNA"/>
</dbReference>
<protein>
    <submittedName>
        <fullName evidence="2">Uncharacterized protein</fullName>
    </submittedName>
</protein>
<name>A0A2H3C6N3_9AGAR</name>
<organism evidence="2 3">
    <name type="scientific">Armillaria solidipes</name>
    <dbReference type="NCBI Taxonomy" id="1076256"/>
    <lineage>
        <taxon>Eukaryota</taxon>
        <taxon>Fungi</taxon>
        <taxon>Dikarya</taxon>
        <taxon>Basidiomycota</taxon>
        <taxon>Agaricomycotina</taxon>
        <taxon>Agaricomycetes</taxon>
        <taxon>Agaricomycetidae</taxon>
        <taxon>Agaricales</taxon>
        <taxon>Marasmiineae</taxon>
        <taxon>Physalacriaceae</taxon>
        <taxon>Armillaria</taxon>
    </lineage>
</organism>
<accession>A0A2H3C6N3</accession>
<dbReference type="STRING" id="1076256.A0A2H3C6N3"/>
<keyword evidence="3" id="KW-1185">Reference proteome</keyword>
<reference evidence="3" key="1">
    <citation type="journal article" date="2017" name="Nat. Ecol. Evol.">
        <title>Genome expansion and lineage-specific genetic innovations in the forest pathogenic fungi Armillaria.</title>
        <authorList>
            <person name="Sipos G."/>
            <person name="Prasanna A.N."/>
            <person name="Walter M.C."/>
            <person name="O'Connor E."/>
            <person name="Balint B."/>
            <person name="Krizsan K."/>
            <person name="Kiss B."/>
            <person name="Hess J."/>
            <person name="Varga T."/>
            <person name="Slot J."/>
            <person name="Riley R."/>
            <person name="Boka B."/>
            <person name="Rigling D."/>
            <person name="Barry K."/>
            <person name="Lee J."/>
            <person name="Mihaltcheva S."/>
            <person name="LaButti K."/>
            <person name="Lipzen A."/>
            <person name="Waldron R."/>
            <person name="Moloney N.M."/>
            <person name="Sperisen C."/>
            <person name="Kredics L."/>
            <person name="Vagvoelgyi C."/>
            <person name="Patrignani A."/>
            <person name="Fitzpatrick D."/>
            <person name="Nagy I."/>
            <person name="Doyle S."/>
            <person name="Anderson J.B."/>
            <person name="Grigoriev I.V."/>
            <person name="Gueldener U."/>
            <person name="Muensterkoetter M."/>
            <person name="Nagy L.G."/>
        </authorList>
    </citation>
    <scope>NUCLEOTIDE SEQUENCE [LARGE SCALE GENOMIC DNA]</scope>
    <source>
        <strain evidence="3">28-4</strain>
    </source>
</reference>